<comment type="catalytic activity">
    <reaction evidence="6">
        <text>a 6-O-methyl-2'-deoxyguanosine in DNA + L-cysteinyl-[protein] = S-methyl-L-cysteinyl-[protein] + a 2'-deoxyguanosine in DNA</text>
        <dbReference type="Rhea" id="RHEA:24000"/>
        <dbReference type="Rhea" id="RHEA-COMP:10131"/>
        <dbReference type="Rhea" id="RHEA-COMP:10132"/>
        <dbReference type="Rhea" id="RHEA-COMP:11367"/>
        <dbReference type="Rhea" id="RHEA-COMP:11368"/>
        <dbReference type="ChEBI" id="CHEBI:29950"/>
        <dbReference type="ChEBI" id="CHEBI:82612"/>
        <dbReference type="ChEBI" id="CHEBI:85445"/>
        <dbReference type="ChEBI" id="CHEBI:85448"/>
        <dbReference type="EC" id="2.1.1.63"/>
    </reaction>
</comment>
<feature type="domain" description="Methylguanine DNA methyltransferase ribonuclease-like" evidence="8">
    <location>
        <begin position="1"/>
        <end position="80"/>
    </location>
</feature>
<evidence type="ECO:0000256" key="3">
    <source>
        <dbReference type="ARBA" id="ARBA00022679"/>
    </source>
</evidence>
<evidence type="ECO:0000256" key="2">
    <source>
        <dbReference type="ARBA" id="ARBA00022603"/>
    </source>
</evidence>
<dbReference type="InterPro" id="IPR036388">
    <property type="entry name" value="WH-like_DNA-bd_sf"/>
</dbReference>
<dbReference type="InterPro" id="IPR014048">
    <property type="entry name" value="MethylDNA_cys_MeTrfase_DNA-bd"/>
</dbReference>
<dbReference type="InterPro" id="IPR008332">
    <property type="entry name" value="MethylG_MeTrfase_N"/>
</dbReference>
<dbReference type="InterPro" id="IPR036631">
    <property type="entry name" value="MGMT_N_sf"/>
</dbReference>
<dbReference type="PANTHER" id="PTHR10815">
    <property type="entry name" value="METHYLATED-DNA--PROTEIN-CYSTEINE METHYLTRANSFERASE"/>
    <property type="match status" value="1"/>
</dbReference>
<sequence length="181" mass="19309">MRYHVFKTAFGWCGLAWTDAGVARTVLPSASENEARRGIAAKAPNAAEGTPDALAGPIVAKMQRYFEGEREDFSEIPLDLGQMPPFNRAIYTAARVLRYGETTTYGGLAARAGFPTASRETGVAMGRNRVPLIIPCHRVLAAGGKLGGFSAPGGILAKQRMLALERARPPASDPAQESFAF</sequence>
<gene>
    <name evidence="9" type="primary">ogt</name>
    <name evidence="9" type="ORF">NTH_00720</name>
</gene>
<protein>
    <submittedName>
        <fullName evidence="9">Methylated-DNA--protein-cysteine methyltransferase</fullName>
        <ecNumber evidence="9">2.1.1.63</ecNumber>
    </submittedName>
</protein>
<evidence type="ECO:0000256" key="4">
    <source>
        <dbReference type="ARBA" id="ARBA00022763"/>
    </source>
</evidence>
<dbReference type="InterPro" id="IPR036217">
    <property type="entry name" value="MethylDNA_cys_MeTrfase_DNAb"/>
</dbReference>
<dbReference type="CDD" id="cd06445">
    <property type="entry name" value="ATase"/>
    <property type="match status" value="1"/>
</dbReference>
<dbReference type="NCBIfam" id="TIGR00589">
    <property type="entry name" value="ogt"/>
    <property type="match status" value="1"/>
</dbReference>
<dbReference type="EMBL" id="CP030941">
    <property type="protein sequence ID" value="UUP16275.1"/>
    <property type="molecule type" value="Genomic_DNA"/>
</dbReference>
<organism evidence="9 10">
    <name type="scientific">Nitratireductor thuwali</name>
    <dbReference type="NCBI Taxonomy" id="2267699"/>
    <lineage>
        <taxon>Bacteria</taxon>
        <taxon>Pseudomonadati</taxon>
        <taxon>Pseudomonadota</taxon>
        <taxon>Alphaproteobacteria</taxon>
        <taxon>Hyphomicrobiales</taxon>
        <taxon>Phyllobacteriaceae</taxon>
        <taxon>Nitratireductor</taxon>
    </lineage>
</organism>
<keyword evidence="5" id="KW-0234">DNA repair</keyword>
<dbReference type="Pfam" id="PF01035">
    <property type="entry name" value="DNA_binding_1"/>
    <property type="match status" value="1"/>
</dbReference>
<dbReference type="InterPro" id="IPR001497">
    <property type="entry name" value="MethylDNA_cys_MeTrfase_AS"/>
</dbReference>
<evidence type="ECO:0000259" key="7">
    <source>
        <dbReference type="Pfam" id="PF01035"/>
    </source>
</evidence>
<keyword evidence="4" id="KW-0227">DNA damage</keyword>
<name>A0ABY5ME09_9HYPH</name>
<dbReference type="EC" id="2.1.1.63" evidence="9"/>
<dbReference type="Gene3D" id="3.30.160.70">
    <property type="entry name" value="Methylated DNA-protein cysteine methyltransferase domain"/>
    <property type="match status" value="1"/>
</dbReference>
<reference evidence="9 10" key="1">
    <citation type="submission" date="2018-07" db="EMBL/GenBank/DDBJ databases">
        <title>Genome sequence of Nitratireductor thuwali#1536.</title>
        <authorList>
            <person name="Michoud G."/>
            <person name="Merlino G."/>
            <person name="Sefrji F.O."/>
            <person name="Daffonchio D."/>
        </authorList>
    </citation>
    <scope>NUCLEOTIDE SEQUENCE [LARGE SCALE GENOMIC DNA]</scope>
    <source>
        <strain evidence="10">Nit1536</strain>
    </source>
</reference>
<dbReference type="Proteomes" id="UP001342418">
    <property type="component" value="Chromosome"/>
</dbReference>
<evidence type="ECO:0000256" key="1">
    <source>
        <dbReference type="ARBA" id="ARBA00001286"/>
    </source>
</evidence>
<keyword evidence="3 9" id="KW-0808">Transferase</keyword>
<dbReference type="Gene3D" id="1.10.10.10">
    <property type="entry name" value="Winged helix-like DNA-binding domain superfamily/Winged helix DNA-binding domain"/>
    <property type="match status" value="1"/>
</dbReference>
<dbReference type="GO" id="GO:0032259">
    <property type="term" value="P:methylation"/>
    <property type="evidence" value="ECO:0007669"/>
    <property type="project" value="UniProtKB-KW"/>
</dbReference>
<proteinExistence type="predicted"/>
<keyword evidence="2 9" id="KW-0489">Methyltransferase</keyword>
<dbReference type="RefSeq" id="WP_338528711.1">
    <property type="nucleotide sequence ID" value="NZ_CP030941.1"/>
</dbReference>
<accession>A0ABY5ME09</accession>
<keyword evidence="10" id="KW-1185">Reference proteome</keyword>
<evidence type="ECO:0000259" key="8">
    <source>
        <dbReference type="Pfam" id="PF02870"/>
    </source>
</evidence>
<evidence type="ECO:0000256" key="5">
    <source>
        <dbReference type="ARBA" id="ARBA00023204"/>
    </source>
</evidence>
<evidence type="ECO:0000256" key="6">
    <source>
        <dbReference type="ARBA" id="ARBA00049348"/>
    </source>
</evidence>
<evidence type="ECO:0000313" key="10">
    <source>
        <dbReference type="Proteomes" id="UP001342418"/>
    </source>
</evidence>
<dbReference type="PROSITE" id="PS00374">
    <property type="entry name" value="MGMT"/>
    <property type="match status" value="1"/>
</dbReference>
<dbReference type="SUPFAM" id="SSF46767">
    <property type="entry name" value="Methylated DNA-protein cysteine methyltransferase, C-terminal domain"/>
    <property type="match status" value="1"/>
</dbReference>
<evidence type="ECO:0000313" key="9">
    <source>
        <dbReference type="EMBL" id="UUP16275.1"/>
    </source>
</evidence>
<feature type="domain" description="Methylated-DNA-[protein]-cysteine S-methyltransferase DNA binding" evidence="7">
    <location>
        <begin position="85"/>
        <end position="166"/>
    </location>
</feature>
<dbReference type="SUPFAM" id="SSF53155">
    <property type="entry name" value="Methylated DNA-protein cysteine methyltransferase domain"/>
    <property type="match status" value="1"/>
</dbReference>
<dbReference type="PANTHER" id="PTHR10815:SF5">
    <property type="entry name" value="METHYLATED-DNA--PROTEIN-CYSTEINE METHYLTRANSFERASE"/>
    <property type="match status" value="1"/>
</dbReference>
<dbReference type="GO" id="GO:0003908">
    <property type="term" value="F:methylated-DNA-[protein]-cysteine S-methyltransferase activity"/>
    <property type="evidence" value="ECO:0007669"/>
    <property type="project" value="UniProtKB-EC"/>
</dbReference>
<comment type="catalytic activity">
    <reaction evidence="1">
        <text>a 4-O-methyl-thymidine in DNA + L-cysteinyl-[protein] = a thymidine in DNA + S-methyl-L-cysteinyl-[protein]</text>
        <dbReference type="Rhea" id="RHEA:53428"/>
        <dbReference type="Rhea" id="RHEA-COMP:10131"/>
        <dbReference type="Rhea" id="RHEA-COMP:10132"/>
        <dbReference type="Rhea" id="RHEA-COMP:13555"/>
        <dbReference type="Rhea" id="RHEA-COMP:13556"/>
        <dbReference type="ChEBI" id="CHEBI:29950"/>
        <dbReference type="ChEBI" id="CHEBI:82612"/>
        <dbReference type="ChEBI" id="CHEBI:137386"/>
        <dbReference type="ChEBI" id="CHEBI:137387"/>
        <dbReference type="EC" id="2.1.1.63"/>
    </reaction>
</comment>
<dbReference type="Pfam" id="PF02870">
    <property type="entry name" value="Methyltransf_1N"/>
    <property type="match status" value="1"/>
</dbReference>